<name>A0A2H0BD01_9BACT</name>
<reference evidence="2 3" key="1">
    <citation type="submission" date="2017-09" db="EMBL/GenBank/DDBJ databases">
        <title>Depth-based differentiation of microbial function through sediment-hosted aquifers and enrichment of novel symbionts in the deep terrestrial subsurface.</title>
        <authorList>
            <person name="Probst A.J."/>
            <person name="Ladd B."/>
            <person name="Jarett J.K."/>
            <person name="Geller-Mcgrath D.E."/>
            <person name="Sieber C.M."/>
            <person name="Emerson J.B."/>
            <person name="Anantharaman K."/>
            <person name="Thomas B.C."/>
            <person name="Malmstrom R."/>
            <person name="Stieglmeier M."/>
            <person name="Klingl A."/>
            <person name="Woyke T."/>
            <person name="Ryan C.M."/>
            <person name="Banfield J.F."/>
        </authorList>
    </citation>
    <scope>NUCLEOTIDE SEQUENCE [LARGE SCALE GENOMIC DNA]</scope>
    <source>
        <strain evidence="2">CG22_combo_CG10-13_8_21_14_all_42_17</strain>
    </source>
</reference>
<feature type="transmembrane region" description="Helical" evidence="1">
    <location>
        <begin position="40"/>
        <end position="62"/>
    </location>
</feature>
<feature type="transmembrane region" description="Helical" evidence="1">
    <location>
        <begin position="74"/>
        <end position="96"/>
    </location>
</feature>
<dbReference type="AlphaFoldDB" id="A0A2H0BD01"/>
<evidence type="ECO:0000313" key="3">
    <source>
        <dbReference type="Proteomes" id="UP000229794"/>
    </source>
</evidence>
<proteinExistence type="predicted"/>
<organism evidence="2 3">
    <name type="scientific">Candidatus Zambryskibacteria bacterium CG22_combo_CG10-13_8_21_14_all_42_17</name>
    <dbReference type="NCBI Taxonomy" id="1975118"/>
    <lineage>
        <taxon>Bacteria</taxon>
        <taxon>Candidatus Zambryskiibacteriota</taxon>
    </lineage>
</organism>
<comment type="caution">
    <text evidence="2">The sequence shown here is derived from an EMBL/GenBank/DDBJ whole genome shotgun (WGS) entry which is preliminary data.</text>
</comment>
<evidence type="ECO:0000256" key="1">
    <source>
        <dbReference type="SAM" id="Phobius"/>
    </source>
</evidence>
<gene>
    <name evidence="2" type="ORF">COX06_02645</name>
</gene>
<protein>
    <recommendedName>
        <fullName evidence="4">Spermidine synthase</fullName>
    </recommendedName>
</protein>
<feature type="transmembrane region" description="Helical" evidence="1">
    <location>
        <begin position="12"/>
        <end position="33"/>
    </location>
</feature>
<accession>A0A2H0BD01</accession>
<evidence type="ECO:0008006" key="4">
    <source>
        <dbReference type="Google" id="ProtNLM"/>
    </source>
</evidence>
<dbReference type="NCBIfam" id="NF037959">
    <property type="entry name" value="MFS_SpdSyn"/>
    <property type="match status" value="1"/>
</dbReference>
<dbReference type="EMBL" id="PCST01000035">
    <property type="protein sequence ID" value="PIP55552.1"/>
    <property type="molecule type" value="Genomic_DNA"/>
</dbReference>
<sequence>MNYLLSLGRYEIVSFMTGFALLSYELAGARILAPSIGTSTYVWTSVIGIIIAALSLGYWAGGALADKRNRQMDIVWLLFFSAALVVLTLVMSDIVLKMVSTKIDDPRMQGLA</sequence>
<dbReference type="Proteomes" id="UP000229794">
    <property type="component" value="Unassembled WGS sequence"/>
</dbReference>
<keyword evidence="1" id="KW-0472">Membrane</keyword>
<keyword evidence="1" id="KW-0812">Transmembrane</keyword>
<evidence type="ECO:0000313" key="2">
    <source>
        <dbReference type="EMBL" id="PIP55552.1"/>
    </source>
</evidence>
<keyword evidence="1" id="KW-1133">Transmembrane helix</keyword>